<dbReference type="RefSeq" id="WP_222404597.1">
    <property type="nucleotide sequence ID" value="NZ_JAHVKP010000001.1"/>
</dbReference>
<dbReference type="Pfam" id="PF05656">
    <property type="entry name" value="DUF805"/>
    <property type="match status" value="1"/>
</dbReference>
<dbReference type="GO" id="GO:0005886">
    <property type="term" value="C:plasma membrane"/>
    <property type="evidence" value="ECO:0007669"/>
    <property type="project" value="TreeGrafter"/>
</dbReference>
<dbReference type="EMBL" id="JAHVKP010000001">
    <property type="protein sequence ID" value="MBY6217501.1"/>
    <property type="molecule type" value="Genomic_DNA"/>
</dbReference>
<evidence type="ECO:0000313" key="3">
    <source>
        <dbReference type="Proteomes" id="UP000824927"/>
    </source>
</evidence>
<protein>
    <submittedName>
        <fullName evidence="2">DUF805 domain-containing protein</fullName>
    </submittedName>
</protein>
<dbReference type="InterPro" id="IPR008523">
    <property type="entry name" value="DUF805"/>
</dbReference>
<keyword evidence="1" id="KW-0812">Transmembrane</keyword>
<feature type="transmembrane region" description="Helical" evidence="1">
    <location>
        <begin position="54"/>
        <end position="72"/>
    </location>
</feature>
<dbReference type="AlphaFoldDB" id="A0A9Q3RZW7"/>
<accession>A0A9Q3RZW7</accession>
<gene>
    <name evidence="2" type="ORF">KUV31_04020</name>
</gene>
<feature type="transmembrane region" description="Helical" evidence="1">
    <location>
        <begin position="30"/>
        <end position="48"/>
    </location>
</feature>
<evidence type="ECO:0000256" key="1">
    <source>
        <dbReference type="SAM" id="Phobius"/>
    </source>
</evidence>
<dbReference type="Proteomes" id="UP000824927">
    <property type="component" value="Unassembled WGS sequence"/>
</dbReference>
<reference evidence="2" key="1">
    <citation type="submission" date="2021-06" db="EMBL/GenBank/DDBJ databases">
        <title>50 bacteria genomes isolated from Dapeng, Shenzhen, China.</title>
        <authorList>
            <person name="Zheng W."/>
            <person name="Yu S."/>
            <person name="Huang Y."/>
        </authorList>
    </citation>
    <scope>NUCLEOTIDE SEQUENCE</scope>
    <source>
        <strain evidence="2">DP4N28-2</strain>
    </source>
</reference>
<name>A0A9Q3RZW7_9SPHN</name>
<feature type="transmembrane region" description="Helical" evidence="1">
    <location>
        <begin position="79"/>
        <end position="100"/>
    </location>
</feature>
<dbReference type="PANTHER" id="PTHR34980">
    <property type="entry name" value="INNER MEMBRANE PROTEIN-RELATED-RELATED"/>
    <property type="match status" value="1"/>
</dbReference>
<comment type="caution">
    <text evidence="2">The sequence shown here is derived from an EMBL/GenBank/DDBJ whole genome shotgun (WGS) entry which is preliminary data.</text>
</comment>
<proteinExistence type="predicted"/>
<keyword evidence="1" id="KW-1133">Transmembrane helix</keyword>
<sequence length="121" mass="13577">MKQALVRFWDRIRSENLLFNFHGRATRREFLLFTTLALATIGLAAAVGTDIFSIVVALLGLFIFLAASARRLHDTGFSAWSLLLLAIPYIGIGMYLFFVFTAGEKGPNQYGPNPRFKPDTY</sequence>
<evidence type="ECO:0000313" key="2">
    <source>
        <dbReference type="EMBL" id="MBY6217501.1"/>
    </source>
</evidence>
<keyword evidence="1" id="KW-0472">Membrane</keyword>
<organism evidence="2 3">
    <name type="scientific">Qipengyuania aquimaris</name>
    <dbReference type="NCBI Taxonomy" id="255984"/>
    <lineage>
        <taxon>Bacteria</taxon>
        <taxon>Pseudomonadati</taxon>
        <taxon>Pseudomonadota</taxon>
        <taxon>Alphaproteobacteria</taxon>
        <taxon>Sphingomonadales</taxon>
        <taxon>Erythrobacteraceae</taxon>
        <taxon>Qipengyuania</taxon>
    </lineage>
</organism>